<dbReference type="Gene3D" id="3.30.70.330">
    <property type="match status" value="1"/>
</dbReference>
<dbReference type="InterPro" id="IPR000504">
    <property type="entry name" value="RRM_dom"/>
</dbReference>
<dbReference type="PANTHER" id="PTHR13288:SF8">
    <property type="entry name" value="SPLICING FACTOR 45"/>
    <property type="match status" value="1"/>
</dbReference>
<evidence type="ECO:0000313" key="5">
    <source>
        <dbReference type="EMBL" id="KAL1296860.1"/>
    </source>
</evidence>
<dbReference type="InterPro" id="IPR000467">
    <property type="entry name" value="G_patch_dom"/>
</dbReference>
<accession>A0ABR3P2C6</accession>
<dbReference type="GeneID" id="95978179"/>
<dbReference type="SMART" id="SM00443">
    <property type="entry name" value="G_patch"/>
    <property type="match status" value="1"/>
</dbReference>
<dbReference type="InterPro" id="IPR040052">
    <property type="entry name" value="RBM17"/>
</dbReference>
<feature type="compositionally biased region" description="Pro residues" evidence="2">
    <location>
        <begin position="270"/>
        <end position="280"/>
    </location>
</feature>
<comment type="caution">
    <text evidence="5">The sequence shown here is derived from an EMBL/GenBank/DDBJ whole genome shotgun (WGS) entry which is preliminary data.</text>
</comment>
<evidence type="ECO:0000259" key="4">
    <source>
        <dbReference type="PROSITE" id="PS50174"/>
    </source>
</evidence>
<dbReference type="Proteomes" id="UP001562354">
    <property type="component" value="Unassembled WGS sequence"/>
</dbReference>
<organism evidence="5 6">
    <name type="scientific">Neodothiora populina</name>
    <dbReference type="NCBI Taxonomy" id="2781224"/>
    <lineage>
        <taxon>Eukaryota</taxon>
        <taxon>Fungi</taxon>
        <taxon>Dikarya</taxon>
        <taxon>Ascomycota</taxon>
        <taxon>Pezizomycotina</taxon>
        <taxon>Dothideomycetes</taxon>
        <taxon>Dothideomycetidae</taxon>
        <taxon>Dothideales</taxon>
        <taxon>Dothioraceae</taxon>
        <taxon>Neodothiora</taxon>
    </lineage>
</organism>
<feature type="compositionally biased region" description="Basic and acidic residues" evidence="2">
    <location>
        <begin position="122"/>
        <end position="135"/>
    </location>
</feature>
<reference evidence="5 6" key="1">
    <citation type="submission" date="2024-07" db="EMBL/GenBank/DDBJ databases">
        <title>Draft sequence of the Neodothiora populina.</title>
        <authorList>
            <person name="Drown D.D."/>
            <person name="Schuette U.S."/>
            <person name="Buechlein A.B."/>
            <person name="Rusch D.R."/>
            <person name="Winton L.W."/>
            <person name="Adams G.A."/>
        </authorList>
    </citation>
    <scope>NUCLEOTIDE SEQUENCE [LARGE SCALE GENOMIC DNA]</scope>
    <source>
        <strain evidence="5 6">CPC 39397</strain>
    </source>
</reference>
<evidence type="ECO:0000256" key="2">
    <source>
        <dbReference type="SAM" id="MobiDB-lite"/>
    </source>
</evidence>
<feature type="compositionally biased region" description="Basic and acidic residues" evidence="2">
    <location>
        <begin position="31"/>
        <end position="44"/>
    </location>
</feature>
<proteinExistence type="predicted"/>
<dbReference type="PROSITE" id="PS50174">
    <property type="entry name" value="G_PATCH"/>
    <property type="match status" value="1"/>
</dbReference>
<feature type="domain" description="G-patch" evidence="4">
    <location>
        <begin position="475"/>
        <end position="526"/>
    </location>
</feature>
<dbReference type="InterPro" id="IPR012677">
    <property type="entry name" value="Nucleotide-bd_a/b_plait_sf"/>
</dbReference>
<evidence type="ECO:0000313" key="6">
    <source>
        <dbReference type="Proteomes" id="UP001562354"/>
    </source>
</evidence>
<dbReference type="Pfam" id="PF01585">
    <property type="entry name" value="G-patch"/>
    <property type="match status" value="1"/>
</dbReference>
<feature type="region of interest" description="Disordered" evidence="2">
    <location>
        <begin position="505"/>
        <end position="529"/>
    </location>
</feature>
<feature type="region of interest" description="Disordered" evidence="2">
    <location>
        <begin position="390"/>
        <end position="477"/>
    </location>
</feature>
<protein>
    <recommendedName>
        <fullName evidence="7">G-patch domain-containing protein</fullName>
    </recommendedName>
</protein>
<dbReference type="RefSeq" id="XP_069196542.1">
    <property type="nucleotide sequence ID" value="XM_069344128.1"/>
</dbReference>
<feature type="compositionally biased region" description="Polar residues" evidence="2">
    <location>
        <begin position="73"/>
        <end position="100"/>
    </location>
</feature>
<keyword evidence="1" id="KW-0694">RNA-binding</keyword>
<feature type="compositionally biased region" description="Basic residues" evidence="2">
    <location>
        <begin position="136"/>
        <end position="147"/>
    </location>
</feature>
<dbReference type="PANTHER" id="PTHR13288">
    <property type="entry name" value="SPLICING FACTOR 45 SPF45"/>
    <property type="match status" value="1"/>
</dbReference>
<name>A0ABR3P2C6_9PEZI</name>
<evidence type="ECO:0000256" key="1">
    <source>
        <dbReference type="PROSITE-ProRule" id="PRU00176"/>
    </source>
</evidence>
<dbReference type="SUPFAM" id="SSF54928">
    <property type="entry name" value="RNA-binding domain, RBD"/>
    <property type="match status" value="1"/>
</dbReference>
<feature type="domain" description="RRM" evidence="3">
    <location>
        <begin position="558"/>
        <end position="652"/>
    </location>
</feature>
<dbReference type="PROSITE" id="PS50102">
    <property type="entry name" value="RRM"/>
    <property type="match status" value="1"/>
</dbReference>
<feature type="region of interest" description="Disordered" evidence="2">
    <location>
        <begin position="234"/>
        <end position="300"/>
    </location>
</feature>
<gene>
    <name evidence="5" type="ORF">AAFC00_004479</name>
</gene>
<evidence type="ECO:0008006" key="7">
    <source>
        <dbReference type="Google" id="ProtNLM"/>
    </source>
</evidence>
<dbReference type="EMBL" id="JBFMKM010000016">
    <property type="protein sequence ID" value="KAL1296860.1"/>
    <property type="molecule type" value="Genomic_DNA"/>
</dbReference>
<dbReference type="InterPro" id="IPR035979">
    <property type="entry name" value="RBD_domain_sf"/>
</dbReference>
<feature type="region of interest" description="Disordered" evidence="2">
    <location>
        <begin position="1"/>
        <end position="151"/>
    </location>
</feature>
<keyword evidence="6" id="KW-1185">Reference proteome</keyword>
<feature type="compositionally biased region" description="Low complexity" evidence="2">
    <location>
        <begin position="446"/>
        <end position="455"/>
    </location>
</feature>
<sequence length="661" mass="71263">MSLYANLLKKKDPTAPAPATISSEPVKYSFKKAEDESKEEKKAPDAALRFQPSIKRPNPQAQFKARPRPSLPSAHSASPDKQSNPSDTASASHQSASANDAPSGDAILDWINPEADNQYISEFERHKQLEKERARESKKRRNKKKNQHHEVVEQDWNAIYNPEQPIRLELYHGSLEEIDAKYEWKQRLHAHEKYKRNQEAQAAAAAAAAAVPPPPIAAVAPAAAPALPSFAPPASYEPVSDRQEQTTSYNRAPPPASFDSAGDGDDDYEPPPAAPTPPVAPSNQPSFMHGVPQIPPPPTGQLPPFLPHLQHLAAAQGLPIPPSPWQLPPGGFPPPPPGMPFPIPGMSFPPPAPGMFPPIPPQGMPIPPPPPGMPGPPPPHFIHAQTPAHLLPATTPTPPAPSPADPVPPPQSQSGPVISRAPVMFSQPAPTPENAEEPTQRGGLGSASSAAEAASNVATESPERDEQPRSKVSGQPGFARRLLQKYGWKEGQGLGADNSGITTILQHQTQKRKKKADAEGGGFAGPAIGRIVGGKKRKIEGQQEDDNDSDAWSIVARFEGMLKGLDIDAEMMDGDLMQRMGEKMAEYGHVERLYIHRDNASSSTTEQQQDENDAPVFVKFTSALSAYRAVQASQGQDFLGNGRLVKSGFWNEDKFAEGVYE</sequence>
<evidence type="ECO:0000259" key="3">
    <source>
        <dbReference type="PROSITE" id="PS50102"/>
    </source>
</evidence>
<feature type="compositionally biased region" description="Pro residues" evidence="2">
    <location>
        <begin position="395"/>
        <end position="411"/>
    </location>
</feature>